<dbReference type="SUPFAM" id="SSF49299">
    <property type="entry name" value="PKD domain"/>
    <property type="match status" value="1"/>
</dbReference>
<dbReference type="SUPFAM" id="SSF49899">
    <property type="entry name" value="Concanavalin A-like lectins/glucanases"/>
    <property type="match status" value="1"/>
</dbReference>
<dbReference type="RefSeq" id="WP_147930147.1">
    <property type="nucleotide sequence ID" value="NZ_VOXD01000009.1"/>
</dbReference>
<accession>A0A5C7FJP9</accession>
<feature type="chain" id="PRO_5022684235" evidence="1">
    <location>
        <begin position="17"/>
        <end position="418"/>
    </location>
</feature>
<dbReference type="InterPro" id="IPR035986">
    <property type="entry name" value="PKD_dom_sf"/>
</dbReference>
<evidence type="ECO:0000313" key="3">
    <source>
        <dbReference type="Proteomes" id="UP000321907"/>
    </source>
</evidence>
<dbReference type="InterPro" id="IPR013320">
    <property type="entry name" value="ConA-like_dom_sf"/>
</dbReference>
<dbReference type="AlphaFoldDB" id="A0A5C7FJP9"/>
<dbReference type="Pfam" id="PF13385">
    <property type="entry name" value="Laminin_G_3"/>
    <property type="match status" value="1"/>
</dbReference>
<dbReference type="EMBL" id="VOXD01000009">
    <property type="protein sequence ID" value="TXF90108.1"/>
    <property type="molecule type" value="Genomic_DNA"/>
</dbReference>
<reference evidence="2 3" key="1">
    <citation type="submission" date="2019-08" db="EMBL/GenBank/DDBJ databases">
        <title>Lewinella sp. strain SSH13 Genome sequencing and assembly.</title>
        <authorList>
            <person name="Kim I."/>
        </authorList>
    </citation>
    <scope>NUCLEOTIDE SEQUENCE [LARGE SCALE GENOMIC DNA]</scope>
    <source>
        <strain evidence="2 3">SSH13</strain>
    </source>
</reference>
<dbReference type="InterPro" id="IPR013783">
    <property type="entry name" value="Ig-like_fold"/>
</dbReference>
<evidence type="ECO:0000256" key="1">
    <source>
        <dbReference type="SAM" id="SignalP"/>
    </source>
</evidence>
<dbReference type="Pfam" id="PF13585">
    <property type="entry name" value="CHU_C"/>
    <property type="match status" value="1"/>
</dbReference>
<dbReference type="Gene3D" id="2.60.120.200">
    <property type="match status" value="1"/>
</dbReference>
<organism evidence="2 3">
    <name type="scientific">Neolewinella aurantiaca</name>
    <dbReference type="NCBI Taxonomy" id="2602767"/>
    <lineage>
        <taxon>Bacteria</taxon>
        <taxon>Pseudomonadati</taxon>
        <taxon>Bacteroidota</taxon>
        <taxon>Saprospiria</taxon>
        <taxon>Saprospirales</taxon>
        <taxon>Lewinellaceae</taxon>
        <taxon>Neolewinella</taxon>
    </lineage>
</organism>
<name>A0A5C7FJP9_9BACT</name>
<evidence type="ECO:0000313" key="2">
    <source>
        <dbReference type="EMBL" id="TXF90108.1"/>
    </source>
</evidence>
<dbReference type="OrthoDB" id="1490335at2"/>
<proteinExistence type="predicted"/>
<gene>
    <name evidence="2" type="ORF">FUA23_07660</name>
</gene>
<sequence length="418" mass="45988">MRFTLLLLIVFLGANAGAIFGQGDPPELNLVAYYPLDGNFADATGDSSNGGIASGVPEFGCGVLGQSMALNGGNDFIRIPGGNTNNVNRLFSSEDFTLSFYFKPIGFNGTQYLVSKRDTNCNNQQYFSVRYLPSNRTVSVTLRQNNQEARIDYPIRNGNCWQHVVVLREGNRVRLYINGEEVGETSTSSRVDITNDGELLIGSTQCRINGEVPFDGLIDEVRIYVSALKLSDVRRLYLAPDQILNETTRLFLGESAEIELNSNCGITYEWTPTDGVVSSTDAEPTITPASAGRQVYTVRITDAESNCVATDSIAFQVIDPSTLDCAKVYLPKAFTPNGIGPQVNETFGISNPFAISELISFEIYDRYGSRMFQTTDVFEKWDGTFKGDRVQPGPAVWRVVHRCEGEELVISGSVMVLR</sequence>
<protein>
    <submittedName>
        <fullName evidence="2">Uncharacterized protein</fullName>
    </submittedName>
</protein>
<feature type="signal peptide" evidence="1">
    <location>
        <begin position="1"/>
        <end position="16"/>
    </location>
</feature>
<keyword evidence="3" id="KW-1185">Reference proteome</keyword>
<dbReference type="GO" id="GO:0004553">
    <property type="term" value="F:hydrolase activity, hydrolyzing O-glycosyl compounds"/>
    <property type="evidence" value="ECO:0007669"/>
    <property type="project" value="UniProtKB-ARBA"/>
</dbReference>
<comment type="caution">
    <text evidence="2">The sequence shown here is derived from an EMBL/GenBank/DDBJ whole genome shotgun (WGS) entry which is preliminary data.</text>
</comment>
<dbReference type="Gene3D" id="2.60.40.10">
    <property type="entry name" value="Immunoglobulins"/>
    <property type="match status" value="1"/>
</dbReference>
<dbReference type="Proteomes" id="UP000321907">
    <property type="component" value="Unassembled WGS sequence"/>
</dbReference>
<keyword evidence="1" id="KW-0732">Signal</keyword>
<dbReference type="GO" id="GO:0005975">
    <property type="term" value="P:carbohydrate metabolic process"/>
    <property type="evidence" value="ECO:0007669"/>
    <property type="project" value="UniProtKB-ARBA"/>
</dbReference>